<dbReference type="RefSeq" id="WP_203675100.1">
    <property type="nucleotide sequence ID" value="NZ_BONP01000017.1"/>
</dbReference>
<evidence type="ECO:0008006" key="3">
    <source>
        <dbReference type="Google" id="ProtNLM"/>
    </source>
</evidence>
<gene>
    <name evidence="1" type="ORF">Cph01nite_27120</name>
</gene>
<sequence length="266" mass="27862">MAERSNRHDDGIVLRDAATQAGAAATLALATGLGPTGTALTFAVTFAGGAMPLVWDEIQDEGRRMDDMAVAAAEAAGSVEEVIDAAQSSPERRGLLTDALRAATKTRFPPAVRAIGTAMAGGIVADDAALDDAQQVVEALAVIQRPHFVVMWALRQPSDVPADSGGQAWFTLVLDRDELLEKLPPSYRVSFDRLVAALEREGLVGRAPSPVLFPVAEGSRPTIRDRTDMYWALTSFGLRALGLLVSAGAEAPDGAPPQPDVSASHG</sequence>
<evidence type="ECO:0000313" key="1">
    <source>
        <dbReference type="EMBL" id="GIG40950.1"/>
    </source>
</evidence>
<name>A0ABQ4DNL9_9CELL</name>
<proteinExistence type="predicted"/>
<dbReference type="EMBL" id="BONP01000017">
    <property type="protein sequence ID" value="GIG40950.1"/>
    <property type="molecule type" value="Genomic_DNA"/>
</dbReference>
<accession>A0ABQ4DNL9</accession>
<comment type="caution">
    <text evidence="1">The sequence shown here is derived from an EMBL/GenBank/DDBJ whole genome shotgun (WGS) entry which is preliminary data.</text>
</comment>
<reference evidence="1 2" key="1">
    <citation type="submission" date="2021-01" db="EMBL/GenBank/DDBJ databases">
        <title>Whole genome shotgun sequence of Cellulomonas phragmiteti NBRC 110785.</title>
        <authorList>
            <person name="Komaki H."/>
            <person name="Tamura T."/>
        </authorList>
    </citation>
    <scope>NUCLEOTIDE SEQUENCE [LARGE SCALE GENOMIC DNA]</scope>
    <source>
        <strain evidence="1 2">NBRC 110785</strain>
    </source>
</reference>
<dbReference type="Proteomes" id="UP000614741">
    <property type="component" value="Unassembled WGS sequence"/>
</dbReference>
<organism evidence="1 2">
    <name type="scientific">Cellulomonas phragmiteti</name>
    <dbReference type="NCBI Taxonomy" id="478780"/>
    <lineage>
        <taxon>Bacteria</taxon>
        <taxon>Bacillati</taxon>
        <taxon>Actinomycetota</taxon>
        <taxon>Actinomycetes</taxon>
        <taxon>Micrococcales</taxon>
        <taxon>Cellulomonadaceae</taxon>
        <taxon>Cellulomonas</taxon>
    </lineage>
</organism>
<keyword evidence="2" id="KW-1185">Reference proteome</keyword>
<protein>
    <recommendedName>
        <fullName evidence="3">DUF4393 domain-containing protein</fullName>
    </recommendedName>
</protein>
<evidence type="ECO:0000313" key="2">
    <source>
        <dbReference type="Proteomes" id="UP000614741"/>
    </source>
</evidence>